<proteinExistence type="predicted"/>
<dbReference type="AlphaFoldDB" id="A0A932CPT0"/>
<gene>
    <name evidence="1" type="ORF">HYY20_09400</name>
</gene>
<sequence>MTGIITKIEPDRRLRIPEELGEEFMPEQEVELVRCEEGLLVKPLGKTPLEVALQRKVMMHQPTHLDLSDMDMDTLGW</sequence>
<dbReference type="EMBL" id="JACPRF010000282">
    <property type="protein sequence ID" value="MBI2877082.1"/>
    <property type="molecule type" value="Genomic_DNA"/>
</dbReference>
<organism evidence="1 2">
    <name type="scientific">Tectimicrobiota bacterium</name>
    <dbReference type="NCBI Taxonomy" id="2528274"/>
    <lineage>
        <taxon>Bacteria</taxon>
        <taxon>Pseudomonadati</taxon>
        <taxon>Nitrospinota/Tectimicrobiota group</taxon>
        <taxon>Candidatus Tectimicrobiota</taxon>
    </lineage>
</organism>
<evidence type="ECO:0000313" key="2">
    <source>
        <dbReference type="Proteomes" id="UP000769766"/>
    </source>
</evidence>
<accession>A0A932CPT0</accession>
<name>A0A932CPT0_UNCTE</name>
<reference evidence="1" key="1">
    <citation type="submission" date="2020-07" db="EMBL/GenBank/DDBJ databases">
        <title>Huge and variable diversity of episymbiotic CPR bacteria and DPANN archaea in groundwater ecosystems.</title>
        <authorList>
            <person name="He C.Y."/>
            <person name="Keren R."/>
            <person name="Whittaker M."/>
            <person name="Farag I.F."/>
            <person name="Doudna J."/>
            <person name="Cate J.H.D."/>
            <person name="Banfield J.F."/>
        </authorList>
    </citation>
    <scope>NUCLEOTIDE SEQUENCE</scope>
    <source>
        <strain evidence="1">NC_groundwater_672_Ag_B-0.1um_62_36</strain>
    </source>
</reference>
<comment type="caution">
    <text evidence="1">The sequence shown here is derived from an EMBL/GenBank/DDBJ whole genome shotgun (WGS) entry which is preliminary data.</text>
</comment>
<dbReference type="Proteomes" id="UP000769766">
    <property type="component" value="Unassembled WGS sequence"/>
</dbReference>
<evidence type="ECO:0000313" key="1">
    <source>
        <dbReference type="EMBL" id="MBI2877082.1"/>
    </source>
</evidence>
<protein>
    <submittedName>
        <fullName evidence="1">Uncharacterized protein</fullName>
    </submittedName>
</protein>